<reference key="2">
    <citation type="submission" date="2011-10" db="EMBL/GenBank/DDBJ databases">
        <title>The genome and transcriptome sequence of Clonorchis sinensis provide insights into the carcinogenic liver fluke.</title>
        <authorList>
            <person name="Wang X."/>
            <person name="Huang Y."/>
            <person name="Chen W."/>
            <person name="Liu H."/>
            <person name="Guo L."/>
            <person name="Chen Y."/>
            <person name="Luo F."/>
            <person name="Zhou W."/>
            <person name="Sun J."/>
            <person name="Mao Q."/>
            <person name="Liang P."/>
            <person name="Zhou C."/>
            <person name="Tian Y."/>
            <person name="Men J."/>
            <person name="Lv X."/>
            <person name="Huang L."/>
            <person name="Zhou J."/>
            <person name="Hu Y."/>
            <person name="Li R."/>
            <person name="Zhang F."/>
            <person name="Lei H."/>
            <person name="Li X."/>
            <person name="Hu X."/>
            <person name="Liang C."/>
            <person name="Xu J."/>
            <person name="Wu Z."/>
            <person name="Yu X."/>
        </authorList>
    </citation>
    <scope>NUCLEOTIDE SEQUENCE</scope>
    <source>
        <strain>Henan</strain>
    </source>
</reference>
<dbReference type="PRINTS" id="PR00623">
    <property type="entry name" value="HISTONEH4"/>
</dbReference>
<dbReference type="SMART" id="SM00417">
    <property type="entry name" value="H4"/>
    <property type="match status" value="1"/>
</dbReference>
<name>G7YVN2_CLOSI</name>
<dbReference type="InterPro" id="IPR001951">
    <property type="entry name" value="Histone_H4"/>
</dbReference>
<evidence type="ECO:0000256" key="10">
    <source>
        <dbReference type="ARBA" id="ARBA00023125"/>
    </source>
</evidence>
<dbReference type="InterPro" id="IPR035425">
    <property type="entry name" value="CENP-T/H4_C"/>
</dbReference>
<comment type="subcellular location">
    <subcellularLocation>
        <location evidence="3">Chromosome</location>
    </subcellularLocation>
    <subcellularLocation>
        <location evidence="2">Nucleus</location>
    </subcellularLocation>
</comment>
<comment type="similarity">
    <text evidence="4 13">Belongs to the histone H4 family.</text>
</comment>
<keyword evidence="9" id="KW-0007">Acetylation</keyword>
<feature type="domain" description="TATA box binding protein associated factor (TAF) histone-like fold" evidence="14">
    <location>
        <begin position="447"/>
        <end position="512"/>
    </location>
</feature>
<dbReference type="EMBL" id="DF144491">
    <property type="protein sequence ID" value="GAA57012.1"/>
    <property type="molecule type" value="Genomic_DNA"/>
</dbReference>
<evidence type="ECO:0000313" key="15">
    <source>
        <dbReference type="EMBL" id="GAA57012.1"/>
    </source>
</evidence>
<dbReference type="Gene3D" id="1.10.20.10">
    <property type="entry name" value="Histone, subunit A"/>
    <property type="match status" value="1"/>
</dbReference>
<dbReference type="GO" id="GO:0003677">
    <property type="term" value="F:DNA binding"/>
    <property type="evidence" value="ECO:0007669"/>
    <property type="project" value="UniProtKB-KW"/>
</dbReference>
<dbReference type="GO" id="GO:0046982">
    <property type="term" value="F:protein heterodimerization activity"/>
    <property type="evidence" value="ECO:0007669"/>
    <property type="project" value="InterPro"/>
</dbReference>
<dbReference type="AlphaFoldDB" id="G7YVN2"/>
<reference evidence="15" key="1">
    <citation type="journal article" date="2011" name="Genome Biol.">
        <title>The draft genome of the carcinogenic human liver fluke Clonorchis sinensis.</title>
        <authorList>
            <person name="Wang X."/>
            <person name="Chen W."/>
            <person name="Huang Y."/>
            <person name="Sun J."/>
            <person name="Men J."/>
            <person name="Liu H."/>
            <person name="Luo F."/>
            <person name="Guo L."/>
            <person name="Lv X."/>
            <person name="Deng C."/>
            <person name="Zhou C."/>
            <person name="Fan Y."/>
            <person name="Li X."/>
            <person name="Huang L."/>
            <person name="Hu Y."/>
            <person name="Liang C."/>
            <person name="Hu X."/>
            <person name="Xu J."/>
            <person name="Yu X."/>
        </authorList>
    </citation>
    <scope>NUCLEOTIDE SEQUENCE [LARGE SCALE GENOMIC DNA]</scope>
    <source>
        <strain evidence="15">Henan</strain>
    </source>
</reference>
<dbReference type="PROSITE" id="PS00047">
    <property type="entry name" value="HISTONE_H4"/>
    <property type="match status" value="1"/>
</dbReference>
<dbReference type="FunFam" id="1.10.20.10:FF:000002">
    <property type="entry name" value="Histone H4"/>
    <property type="match status" value="1"/>
</dbReference>
<evidence type="ECO:0000256" key="6">
    <source>
        <dbReference type="ARBA" id="ARBA00020836"/>
    </source>
</evidence>
<evidence type="ECO:0000256" key="4">
    <source>
        <dbReference type="ARBA" id="ARBA00006564"/>
    </source>
</evidence>
<dbReference type="InterPro" id="IPR004823">
    <property type="entry name" value="TAF_TATA-bd_Histone-like_dom"/>
</dbReference>
<keyword evidence="12 13" id="KW-0544">Nucleosome core</keyword>
<evidence type="ECO:0000313" key="16">
    <source>
        <dbReference type="Proteomes" id="UP000008909"/>
    </source>
</evidence>
<dbReference type="GO" id="GO:0000786">
    <property type="term" value="C:nucleosome"/>
    <property type="evidence" value="ECO:0007669"/>
    <property type="project" value="UniProtKB-KW"/>
</dbReference>
<evidence type="ECO:0000256" key="3">
    <source>
        <dbReference type="ARBA" id="ARBA00004286"/>
    </source>
</evidence>
<dbReference type="Proteomes" id="UP000008909">
    <property type="component" value="Unassembled WGS sequence"/>
</dbReference>
<gene>
    <name evidence="15" type="ORF">CLF_111995</name>
</gene>
<evidence type="ECO:0000256" key="11">
    <source>
        <dbReference type="ARBA" id="ARBA00023242"/>
    </source>
</evidence>
<dbReference type="SMART" id="SM00803">
    <property type="entry name" value="TAF"/>
    <property type="match status" value="1"/>
</dbReference>
<dbReference type="PANTHER" id="PTHR10484">
    <property type="entry name" value="HISTONE H4"/>
    <property type="match status" value="1"/>
</dbReference>
<dbReference type="Pfam" id="PF15511">
    <property type="entry name" value="CENP-T_C"/>
    <property type="match status" value="1"/>
</dbReference>
<evidence type="ECO:0000256" key="5">
    <source>
        <dbReference type="ARBA" id="ARBA00011538"/>
    </source>
</evidence>
<evidence type="ECO:0000256" key="2">
    <source>
        <dbReference type="ARBA" id="ARBA00004123"/>
    </source>
</evidence>
<evidence type="ECO:0000256" key="9">
    <source>
        <dbReference type="ARBA" id="ARBA00022990"/>
    </source>
</evidence>
<evidence type="ECO:0000259" key="14">
    <source>
        <dbReference type="SMART" id="SM00803"/>
    </source>
</evidence>
<protein>
    <recommendedName>
        <fullName evidence="6 13">Histone H4</fullName>
    </recommendedName>
</protein>
<keyword evidence="11 13" id="KW-0539">Nucleus</keyword>
<organism evidence="15 16">
    <name type="scientific">Clonorchis sinensis</name>
    <name type="common">Chinese liver fluke</name>
    <dbReference type="NCBI Taxonomy" id="79923"/>
    <lineage>
        <taxon>Eukaryota</taxon>
        <taxon>Metazoa</taxon>
        <taxon>Spiralia</taxon>
        <taxon>Lophotrochozoa</taxon>
        <taxon>Platyhelminthes</taxon>
        <taxon>Trematoda</taxon>
        <taxon>Digenea</taxon>
        <taxon>Opisthorchiida</taxon>
        <taxon>Opisthorchiata</taxon>
        <taxon>Opisthorchiidae</taxon>
        <taxon>Clonorchis</taxon>
    </lineage>
</organism>
<dbReference type="CDD" id="cd22912">
    <property type="entry name" value="HFD_H4"/>
    <property type="match status" value="1"/>
</dbReference>
<dbReference type="SUPFAM" id="SSF47113">
    <property type="entry name" value="Histone-fold"/>
    <property type="match status" value="1"/>
</dbReference>
<comment type="function">
    <text evidence="1 13">Core component of nucleosome. Nucleosomes wrap and compact DNA into chromatin, limiting DNA accessibility to the cellular machineries which require DNA as a template. Histones thereby play a central role in transcription regulation, DNA repair, DNA replication and chromosomal stability. DNA accessibility is regulated via a complex set of post-translational modifications of histones, also called histone code, and nucleosome remodeling.</text>
</comment>
<evidence type="ECO:0000256" key="13">
    <source>
        <dbReference type="RuleBase" id="RU000528"/>
    </source>
</evidence>
<proteinExistence type="inferred from homology"/>
<accession>G7YVN2</accession>
<evidence type="ECO:0000256" key="7">
    <source>
        <dbReference type="ARBA" id="ARBA00022454"/>
    </source>
</evidence>
<comment type="subunit">
    <text evidence="5 13">The nucleosome is a histone octamer containing two molecules each of H2A, H2B, H3 and H4 assembled in one H3-H4 heterotetramer and two H2A-H2B heterodimers. The octamer wraps approximately 147 bp of DNA.</text>
</comment>
<keyword evidence="8" id="KW-0488">Methylation</keyword>
<evidence type="ECO:0000256" key="12">
    <source>
        <dbReference type="ARBA" id="ARBA00023269"/>
    </source>
</evidence>
<dbReference type="GO" id="GO:0005634">
    <property type="term" value="C:nucleus"/>
    <property type="evidence" value="ECO:0007669"/>
    <property type="project" value="UniProtKB-SubCell"/>
</dbReference>
<dbReference type="InterPro" id="IPR019809">
    <property type="entry name" value="Histone_H4_CS"/>
</dbReference>
<sequence length="522" mass="59418">MEPQQMSAMRQFLYILAQYHTSRITTVRSQTVYWHTVKMIIDKVTVLSPVGPGRVLCVANGHHALKLSLSLSSCFTLCHIRQTLHFVANGMTESSPPMRHTQLLIVLLLGERSSSNWNHRTWVHGKTGNRKLKTLSFGMGSTRLQIHYRIDSELDSSHRVLTPIQDTMIMRSAENGCLVENRWSYCRQYDSMFDSNAFIVPLLATLQPLYDKYTVLTADDDDDDRLQFPNKLNTSSPPRFGSRFAFRSDFRSCNGNVAFSHGCVHARTCVWCTHQCKGNNGRRCLLGLMDVGSQPEGFPITEEKTHVFGKKQDTPLNVLDARRGCMDRLTPYHRILPSTREEHPHQIRTLGSHRKYFPNRDFGPQDQCVKRSCVPFLNPFAVGREHRLSCKDSPIEHGGASNWPLWCWTVSFVNRASEKKNVYERGGKGLGKGGAKRHRKVLRDNIQGITKPAIRRLARRGGVKRISGLIYEETRGVLKVFLENVIRDAVTYTEHAKRKTVTAMDVVYALKRQGRTLYGFGG</sequence>
<evidence type="ECO:0000256" key="1">
    <source>
        <dbReference type="ARBA" id="ARBA00002001"/>
    </source>
</evidence>
<keyword evidence="16" id="KW-1185">Reference proteome</keyword>
<dbReference type="InterPro" id="IPR009072">
    <property type="entry name" value="Histone-fold"/>
</dbReference>
<dbReference type="GO" id="GO:0030527">
    <property type="term" value="F:structural constituent of chromatin"/>
    <property type="evidence" value="ECO:0007669"/>
    <property type="project" value="InterPro"/>
</dbReference>
<evidence type="ECO:0000256" key="8">
    <source>
        <dbReference type="ARBA" id="ARBA00022481"/>
    </source>
</evidence>
<keyword evidence="10 13" id="KW-0238">DNA-binding</keyword>
<keyword evidence="7 13" id="KW-0158">Chromosome</keyword>